<reference evidence="5 6" key="1">
    <citation type="submission" date="2015-08" db="EMBL/GenBank/DDBJ databases">
        <title>Antibacterial properties of a collection of Vibrionaceae strains.</title>
        <authorList>
            <person name="Giubergia S."/>
        </authorList>
    </citation>
    <scope>NUCLEOTIDE SEQUENCE [LARGE SCALE GENOMIC DNA]</scope>
    <source>
        <strain evidence="5 6">S0821</strain>
    </source>
</reference>
<dbReference type="PANTHER" id="PTHR46796:SF2">
    <property type="entry name" value="TRANSCRIPTIONAL REGULATORY PROTEIN"/>
    <property type="match status" value="1"/>
</dbReference>
<evidence type="ECO:0000313" key="6">
    <source>
        <dbReference type="Proteomes" id="UP000051221"/>
    </source>
</evidence>
<dbReference type="InterPro" id="IPR050204">
    <property type="entry name" value="AraC_XylS_family_regulators"/>
</dbReference>
<dbReference type="PROSITE" id="PS01124">
    <property type="entry name" value="HTH_ARAC_FAMILY_2"/>
    <property type="match status" value="1"/>
</dbReference>
<evidence type="ECO:0000259" key="4">
    <source>
        <dbReference type="PROSITE" id="PS01124"/>
    </source>
</evidence>
<evidence type="ECO:0000313" key="5">
    <source>
        <dbReference type="EMBL" id="KQH86744.1"/>
    </source>
</evidence>
<dbReference type="RefSeq" id="WP_055465667.1">
    <property type="nucleotide sequence ID" value="NZ_LKHS01000005.1"/>
</dbReference>
<dbReference type="SUPFAM" id="SSF46689">
    <property type="entry name" value="Homeodomain-like"/>
    <property type="match status" value="2"/>
</dbReference>
<organism evidence="5 6">
    <name type="scientific">Vibrio furnissii</name>
    <dbReference type="NCBI Taxonomy" id="29494"/>
    <lineage>
        <taxon>Bacteria</taxon>
        <taxon>Pseudomonadati</taxon>
        <taxon>Pseudomonadota</taxon>
        <taxon>Gammaproteobacteria</taxon>
        <taxon>Vibrionales</taxon>
        <taxon>Vibrionaceae</taxon>
        <taxon>Vibrio</taxon>
    </lineage>
</organism>
<proteinExistence type="predicted"/>
<feature type="domain" description="HTH araC/xylS-type" evidence="4">
    <location>
        <begin position="174"/>
        <end position="271"/>
    </location>
</feature>
<dbReference type="InterPro" id="IPR018060">
    <property type="entry name" value="HTH_AraC"/>
</dbReference>
<dbReference type="GO" id="GO:0043565">
    <property type="term" value="F:sequence-specific DNA binding"/>
    <property type="evidence" value="ECO:0007669"/>
    <property type="project" value="InterPro"/>
</dbReference>
<evidence type="ECO:0000256" key="3">
    <source>
        <dbReference type="ARBA" id="ARBA00023163"/>
    </source>
</evidence>
<evidence type="ECO:0000256" key="1">
    <source>
        <dbReference type="ARBA" id="ARBA00023015"/>
    </source>
</evidence>
<dbReference type="InterPro" id="IPR003313">
    <property type="entry name" value="AraC-bd"/>
</dbReference>
<gene>
    <name evidence="5" type="ORF">AMR76_06545</name>
</gene>
<dbReference type="Proteomes" id="UP000051221">
    <property type="component" value="Unassembled WGS sequence"/>
</dbReference>
<keyword evidence="6" id="KW-1185">Reference proteome</keyword>
<accession>A0A0Q2V1T9</accession>
<dbReference type="Gene3D" id="1.10.10.60">
    <property type="entry name" value="Homeodomain-like"/>
    <property type="match status" value="2"/>
</dbReference>
<evidence type="ECO:0000256" key="2">
    <source>
        <dbReference type="ARBA" id="ARBA00023125"/>
    </source>
</evidence>
<dbReference type="InterPro" id="IPR009057">
    <property type="entry name" value="Homeodomain-like_sf"/>
</dbReference>
<dbReference type="InParanoid" id="A0A0Q2V1T9"/>
<name>A0A0Q2V1T9_VIBFU</name>
<sequence length="277" mass="31489">MQEQFQYLPSQHTDGLSAFSARMKEFSYDKHAHEEYSIGVTRKGRQDFFSGGAYHKSNVGNVMIFNPEQVHDGCAGERSALEYEMLYIPQHTLMAMMQSLGQITPDQARLKQSLFHDEQLRHQVLNLSQMMRQPTLSALEEEAALLAIAQSMLRLGGGSLNAGHYHGRKDTLLLRAKEYILSNLDQKLSVDDICQAANMSKFHFIRLFNEQFGMTPHQFVLNCRVNRAKQALEVGDKASDVAIDLGFADVSHLNRKFKRVFGITPHQYQRQLHASDS</sequence>
<dbReference type="PANTHER" id="PTHR46796">
    <property type="entry name" value="HTH-TYPE TRANSCRIPTIONAL ACTIVATOR RHAS-RELATED"/>
    <property type="match status" value="1"/>
</dbReference>
<dbReference type="GO" id="GO:0003700">
    <property type="term" value="F:DNA-binding transcription factor activity"/>
    <property type="evidence" value="ECO:0007669"/>
    <property type="project" value="InterPro"/>
</dbReference>
<dbReference type="AlphaFoldDB" id="A0A0Q2V1T9"/>
<dbReference type="SUPFAM" id="SSF51215">
    <property type="entry name" value="Regulatory protein AraC"/>
    <property type="match status" value="1"/>
</dbReference>
<comment type="caution">
    <text evidence="5">The sequence shown here is derived from an EMBL/GenBank/DDBJ whole genome shotgun (WGS) entry which is preliminary data.</text>
</comment>
<keyword evidence="1" id="KW-0805">Transcription regulation</keyword>
<dbReference type="SMART" id="SM00342">
    <property type="entry name" value="HTH_ARAC"/>
    <property type="match status" value="1"/>
</dbReference>
<keyword evidence="2" id="KW-0238">DNA-binding</keyword>
<dbReference type="Pfam" id="PF02311">
    <property type="entry name" value="AraC_binding"/>
    <property type="match status" value="1"/>
</dbReference>
<dbReference type="Pfam" id="PF12833">
    <property type="entry name" value="HTH_18"/>
    <property type="match status" value="1"/>
</dbReference>
<dbReference type="EMBL" id="LKHS01000005">
    <property type="protein sequence ID" value="KQH86744.1"/>
    <property type="molecule type" value="Genomic_DNA"/>
</dbReference>
<protein>
    <submittedName>
        <fullName evidence="5">AraC family transcriptional regulator</fullName>
    </submittedName>
</protein>
<dbReference type="InterPro" id="IPR037923">
    <property type="entry name" value="HTH-like"/>
</dbReference>
<keyword evidence="3" id="KW-0804">Transcription</keyword>